<comment type="catalytic activity">
    <reaction evidence="1">
        <text>Endohydrolysis of (1-&gt;4)-beta-D-glucosidic linkages in cellulose, lichenin and cereal beta-D-glucans.</text>
        <dbReference type="EC" id="3.2.1.4"/>
    </reaction>
</comment>
<dbReference type="PANTHER" id="PTHR33753">
    <property type="entry name" value="1,4-BETA-D-GLUCAN CELLOBIOHYDROLASE B"/>
    <property type="match status" value="1"/>
</dbReference>
<organism evidence="10">
    <name type="scientific">Holomastigotoides mirabile</name>
    <dbReference type="NCBI Taxonomy" id="104086"/>
    <lineage>
        <taxon>Eukaryota</taxon>
        <taxon>Metamonada</taxon>
        <taxon>Parabasalia</taxon>
        <taxon>Spirotrichonymphida</taxon>
        <taxon>Holomastigotoididae</taxon>
        <taxon>Holomastigotoides</taxon>
    </lineage>
</organism>
<evidence type="ECO:0000256" key="7">
    <source>
        <dbReference type="ARBA" id="ARBA00023277"/>
    </source>
</evidence>
<reference evidence="10" key="1">
    <citation type="submission" date="2001-09" db="EMBL/GenBank/DDBJ databases">
        <title>New endo-beta-1,4-glucanases and their precursor cDNAs from symbiotic protozoa of the house-pest termite, Coptotermes formosanus.</title>
        <authorList>
            <person name="Watanabe H."/>
            <person name="Nakashima K."/>
            <person name="Saito H."/>
            <person name="Slaytor M."/>
        </authorList>
    </citation>
    <scope>NUCLEOTIDE SEQUENCE</scope>
</reference>
<name>Q95P29_9EUKA</name>
<sequence length="326" mass="35626">MLVALAVSVLCEKHPKFVWQQCTKGGCSDVSGYLVHDRHINNVWDRENTDYPELDYEAHVGVTVSADGKTLSQRLVSKLWDDQKIVGSRLYIVDTADKKYELFQFVGKEFTYTVDMSQIPCGVNAALYTVEMPAEGKSPGGVEYGYGYCDANCVDGGCCMELDIQEASSKAIVYTTHSCQSQTGGCGTSGCGYNPYRDSNDHAFWGQTINVNQPVTIVTQFVGSGGSLTEVKWLYVQGGKVTPAAKSLSDSYCNVNDYRSLKTIGASFQRGHVVVFSLWDSDGMSWMDGGNAGPCTSYNVATVESSQPNLKVTWSNVKFGDIDSTY</sequence>
<dbReference type="AlphaFoldDB" id="Q95P29"/>
<dbReference type="PANTHER" id="PTHR33753:SF1">
    <property type="entry name" value="ENDO-BETA-1,4-GLUCANASE CELB"/>
    <property type="match status" value="1"/>
</dbReference>
<evidence type="ECO:0000256" key="8">
    <source>
        <dbReference type="ARBA" id="ARBA00023295"/>
    </source>
</evidence>
<dbReference type="InterPro" id="IPR037019">
    <property type="entry name" value="Glyco_hydro_7_sf"/>
</dbReference>
<dbReference type="EMBL" id="AB071013">
    <property type="protein sequence ID" value="BAB64565.3"/>
    <property type="molecule type" value="mRNA"/>
</dbReference>
<dbReference type="Gene3D" id="2.70.100.10">
    <property type="entry name" value="Glycoside hydrolase, family 7, domain"/>
    <property type="match status" value="1"/>
</dbReference>
<keyword evidence="7" id="KW-0119">Carbohydrate metabolism</keyword>
<evidence type="ECO:0000256" key="3">
    <source>
        <dbReference type="ARBA" id="ARBA00012601"/>
    </source>
</evidence>
<proteinExistence type="evidence at transcript level"/>
<accession>Q95P29</accession>
<keyword evidence="4 10" id="KW-0378">Hydrolase</keyword>
<dbReference type="InterPro" id="IPR001722">
    <property type="entry name" value="Glyco_hydro_7"/>
</dbReference>
<keyword evidence="9" id="KW-0624">Polysaccharide degradation</keyword>
<keyword evidence="5" id="KW-0136">Cellulose degradation</keyword>
<dbReference type="PRINTS" id="PR00734">
    <property type="entry name" value="GLHYDRLASE7"/>
</dbReference>
<evidence type="ECO:0000256" key="1">
    <source>
        <dbReference type="ARBA" id="ARBA00000966"/>
    </source>
</evidence>
<dbReference type="EC" id="3.2.1.4" evidence="3"/>
<evidence type="ECO:0000256" key="9">
    <source>
        <dbReference type="ARBA" id="ARBA00023326"/>
    </source>
</evidence>
<evidence type="ECO:0000256" key="5">
    <source>
        <dbReference type="ARBA" id="ARBA00023001"/>
    </source>
</evidence>
<dbReference type="GO" id="GO:0030245">
    <property type="term" value="P:cellulose catabolic process"/>
    <property type="evidence" value="ECO:0007669"/>
    <property type="project" value="UniProtKB-KW"/>
</dbReference>
<dbReference type="CAZy" id="GH7">
    <property type="family name" value="Glycoside Hydrolase Family 7"/>
</dbReference>
<evidence type="ECO:0000256" key="2">
    <source>
        <dbReference type="ARBA" id="ARBA00006044"/>
    </source>
</evidence>
<evidence type="ECO:0000313" key="10">
    <source>
        <dbReference type="EMBL" id="BAB64565.3"/>
    </source>
</evidence>
<comment type="similarity">
    <text evidence="2">Belongs to the glycosyl hydrolase 7 (cellulase C) family.</text>
</comment>
<evidence type="ECO:0000256" key="4">
    <source>
        <dbReference type="ARBA" id="ARBA00022801"/>
    </source>
</evidence>
<protein>
    <recommendedName>
        <fullName evidence="3">cellulase</fullName>
        <ecNumber evidence="3">3.2.1.4</ecNumber>
    </recommendedName>
</protein>
<evidence type="ECO:0000256" key="6">
    <source>
        <dbReference type="ARBA" id="ARBA00023180"/>
    </source>
</evidence>
<dbReference type="GO" id="GO:0008810">
    <property type="term" value="F:cellulase activity"/>
    <property type="evidence" value="ECO:0007669"/>
    <property type="project" value="UniProtKB-EC"/>
</dbReference>
<dbReference type="SUPFAM" id="SSF49899">
    <property type="entry name" value="Concanavalin A-like lectins/glucanases"/>
    <property type="match status" value="1"/>
</dbReference>
<keyword evidence="8 10" id="KW-0326">Glycosidase</keyword>
<keyword evidence="6" id="KW-0325">Glycoprotein</keyword>
<gene>
    <name evidence="10" type="primary">HmEG3</name>
</gene>
<dbReference type="Pfam" id="PF00840">
    <property type="entry name" value="Glyco_hydro_7"/>
    <property type="match status" value="2"/>
</dbReference>
<dbReference type="InterPro" id="IPR013320">
    <property type="entry name" value="ConA-like_dom_sf"/>
</dbReference>